<gene>
    <name evidence="2" type="ORF">M406DRAFT_344427</name>
</gene>
<sequence>MATTQKIQVDPQQTGLWKVKQTDESAKKASELLQHDLETHHVFFNQMGFHNHLVHQVLSLFGTGASSTVLQKGYDHNTIYQRPTEPLHSDVVTDLQNWDHAQRYLGREQHYPDFLAFFQREIDAREGNGWQAVLSKYALAGTEAADDLLVRLYAGFLHPLIQLMFGMEWAQPAIVAEALAQACVHQPNFKEVLLEAEKRADAAYGKKGEKGHMPRIVALLEEVRADAKLRDSVRMADDNKVRDGVLKRAPEEMTRIISKVKVRPEDLDERTAEMFDASLYTAAAASFHANKVNKFDFFLIHHVNSAPIFLTINAQPSIPVEVKARLLEWKIRYDLIQYAARGVPELSLDDLKAYQPKKTDKSSVADIMSRLHNFVEDDGHAIKLGRAAVICQETTKKYEDREWMVIKGDDLWMKVHHLIADSVEAPGETWVRTTGLEEAWSDIPNKFKL</sequence>
<dbReference type="EMBL" id="MU032344">
    <property type="protein sequence ID" value="KAF3770979.1"/>
    <property type="molecule type" value="Genomic_DNA"/>
</dbReference>
<dbReference type="GeneID" id="63839103"/>
<keyword evidence="3" id="KW-1185">Reference proteome</keyword>
<evidence type="ECO:0000313" key="2">
    <source>
        <dbReference type="EMBL" id="KAF3770979.1"/>
    </source>
</evidence>
<proteinExistence type="predicted"/>
<reference evidence="2" key="1">
    <citation type="journal article" date="2020" name="Phytopathology">
        <title>Genome sequence of the chestnut blight fungus Cryphonectria parasitica EP155: A fundamental resource for an archetypical invasive plant pathogen.</title>
        <authorList>
            <person name="Crouch J.A."/>
            <person name="Dawe A."/>
            <person name="Aerts A."/>
            <person name="Barry K."/>
            <person name="Churchill A.C.L."/>
            <person name="Grimwood J."/>
            <person name="Hillman B."/>
            <person name="Milgroom M.G."/>
            <person name="Pangilinan J."/>
            <person name="Smith M."/>
            <person name="Salamov A."/>
            <person name="Schmutz J."/>
            <person name="Yadav J."/>
            <person name="Grigoriev I.V."/>
            <person name="Nuss D."/>
        </authorList>
    </citation>
    <scope>NUCLEOTIDE SEQUENCE</scope>
    <source>
        <strain evidence="2">EP155</strain>
    </source>
</reference>
<name>A0A9P4YCF7_CRYP1</name>
<dbReference type="InterPro" id="IPR025337">
    <property type="entry name" value="Questin_oxidase-like"/>
</dbReference>
<dbReference type="GO" id="GO:0016491">
    <property type="term" value="F:oxidoreductase activity"/>
    <property type="evidence" value="ECO:0007669"/>
    <property type="project" value="UniProtKB-KW"/>
</dbReference>
<evidence type="ECO:0000256" key="1">
    <source>
        <dbReference type="ARBA" id="ARBA00023002"/>
    </source>
</evidence>
<dbReference type="PANTHER" id="PTHR35870">
    <property type="entry name" value="PROTEIN, PUTATIVE (AFU_ORTHOLOGUE AFUA_5G03330)-RELATED"/>
    <property type="match status" value="1"/>
</dbReference>
<evidence type="ECO:0000313" key="3">
    <source>
        <dbReference type="Proteomes" id="UP000803844"/>
    </source>
</evidence>
<dbReference type="Pfam" id="PF14027">
    <property type="entry name" value="Questin_oxidase"/>
    <property type="match status" value="1"/>
</dbReference>
<organism evidence="2 3">
    <name type="scientific">Cryphonectria parasitica (strain ATCC 38755 / EP155)</name>
    <dbReference type="NCBI Taxonomy" id="660469"/>
    <lineage>
        <taxon>Eukaryota</taxon>
        <taxon>Fungi</taxon>
        <taxon>Dikarya</taxon>
        <taxon>Ascomycota</taxon>
        <taxon>Pezizomycotina</taxon>
        <taxon>Sordariomycetes</taxon>
        <taxon>Sordariomycetidae</taxon>
        <taxon>Diaporthales</taxon>
        <taxon>Cryphonectriaceae</taxon>
        <taxon>Cryphonectria-Endothia species complex</taxon>
        <taxon>Cryphonectria</taxon>
    </lineage>
</organism>
<dbReference type="PANTHER" id="PTHR35870:SF1">
    <property type="entry name" value="PROTEIN, PUTATIVE (AFU_ORTHOLOGUE AFUA_5G03330)-RELATED"/>
    <property type="match status" value="1"/>
</dbReference>
<dbReference type="Proteomes" id="UP000803844">
    <property type="component" value="Unassembled WGS sequence"/>
</dbReference>
<keyword evidence="1" id="KW-0560">Oxidoreductase</keyword>
<dbReference type="RefSeq" id="XP_040781940.1">
    <property type="nucleotide sequence ID" value="XM_040921974.1"/>
</dbReference>
<comment type="caution">
    <text evidence="2">The sequence shown here is derived from an EMBL/GenBank/DDBJ whole genome shotgun (WGS) entry which is preliminary data.</text>
</comment>
<evidence type="ECO:0008006" key="4">
    <source>
        <dbReference type="Google" id="ProtNLM"/>
    </source>
</evidence>
<dbReference type="AlphaFoldDB" id="A0A9P4YCF7"/>
<dbReference type="OrthoDB" id="10004862at2759"/>
<accession>A0A9P4YCF7</accession>
<protein>
    <recommendedName>
        <fullName evidence="4">HypA protein</fullName>
    </recommendedName>
</protein>